<name>A0A9X3AJV8_9PSEU</name>
<reference evidence="1" key="1">
    <citation type="submission" date="2022-08" db="EMBL/GenBank/DDBJ databases">
        <authorList>
            <person name="Tistechok S."/>
            <person name="Samborskyy M."/>
            <person name="Roman I."/>
        </authorList>
    </citation>
    <scope>NUCLEOTIDE SEQUENCE</scope>
    <source>
        <strain evidence="1">DSM 103496</strain>
    </source>
</reference>
<organism evidence="1 2">
    <name type="scientific">Umezawaea endophytica</name>
    <dbReference type="NCBI Taxonomy" id="1654476"/>
    <lineage>
        <taxon>Bacteria</taxon>
        <taxon>Bacillati</taxon>
        <taxon>Actinomycetota</taxon>
        <taxon>Actinomycetes</taxon>
        <taxon>Pseudonocardiales</taxon>
        <taxon>Pseudonocardiaceae</taxon>
        <taxon>Umezawaea</taxon>
    </lineage>
</organism>
<proteinExistence type="predicted"/>
<sequence>MAEPVQARRLSEHEDRRLLHYVRRGWQGTIRMRQAMIILASSSRTPAPSIV</sequence>
<dbReference type="RefSeq" id="WP_259630023.1">
    <property type="nucleotide sequence ID" value="NZ_JANYMP010000049.1"/>
</dbReference>
<dbReference type="AlphaFoldDB" id="A0A9X3AJV8"/>
<dbReference type="EMBL" id="JANYMP010000049">
    <property type="protein sequence ID" value="MCS7484576.1"/>
    <property type="molecule type" value="Genomic_DNA"/>
</dbReference>
<protein>
    <submittedName>
        <fullName evidence="1">Uncharacterized protein</fullName>
    </submittedName>
</protein>
<evidence type="ECO:0000313" key="1">
    <source>
        <dbReference type="EMBL" id="MCS7484576.1"/>
    </source>
</evidence>
<evidence type="ECO:0000313" key="2">
    <source>
        <dbReference type="Proteomes" id="UP001141259"/>
    </source>
</evidence>
<keyword evidence="2" id="KW-1185">Reference proteome</keyword>
<gene>
    <name evidence="1" type="ORF">NZH93_47770</name>
</gene>
<comment type="caution">
    <text evidence="1">The sequence shown here is derived from an EMBL/GenBank/DDBJ whole genome shotgun (WGS) entry which is preliminary data.</text>
</comment>
<dbReference type="Proteomes" id="UP001141259">
    <property type="component" value="Unassembled WGS sequence"/>
</dbReference>
<accession>A0A9X3AJV8</accession>